<evidence type="ECO:0000313" key="2">
    <source>
        <dbReference type="EMBL" id="CAJ1498705.1"/>
    </source>
</evidence>
<accession>A0ABM9LGM4</accession>
<gene>
    <name evidence="2" type="ORF">MU0053_001225</name>
</gene>
<evidence type="ECO:0000313" key="3">
    <source>
        <dbReference type="Proteomes" id="UP001190465"/>
    </source>
</evidence>
<proteinExistence type="predicted"/>
<dbReference type="Pfam" id="PF06742">
    <property type="entry name" value="DUF1214"/>
    <property type="match status" value="1"/>
</dbReference>
<dbReference type="RefSeq" id="WP_308481487.1">
    <property type="nucleotide sequence ID" value="NZ_OY726397.1"/>
</dbReference>
<name>A0ABM9LGM4_9MYCO</name>
<feature type="domain" description="DUF1214" evidence="1">
    <location>
        <begin position="261"/>
        <end position="336"/>
    </location>
</feature>
<reference evidence="2 3" key="1">
    <citation type="submission" date="2023-08" db="EMBL/GenBank/DDBJ databases">
        <authorList>
            <person name="Folkvardsen B D."/>
            <person name="Norman A."/>
        </authorList>
    </citation>
    <scope>NUCLEOTIDE SEQUENCE [LARGE SCALE GENOMIC DNA]</scope>
    <source>
        <strain evidence="2 3">Mu0053</strain>
    </source>
</reference>
<keyword evidence="3" id="KW-1185">Reference proteome</keyword>
<dbReference type="EMBL" id="OY726397">
    <property type="protein sequence ID" value="CAJ1498705.1"/>
    <property type="molecule type" value="Genomic_DNA"/>
</dbReference>
<dbReference type="InterPro" id="IPR010621">
    <property type="entry name" value="DUF1214"/>
</dbReference>
<sequence>MTDDGWTALVDGMRAAGESLDAATAALDAAERADGRRALLRAVNNLLGRLEVDRDRPELMPFNGWREKFFMDNPDYRYWITDIRDDRSYRITGNIGQSVYQSITVYSGKGVGDAAAVARIDSDDLGVDADGDFGVTLATNDFGAAPGLTLPSGSTSLWVRYAHHGADPERPGWCRIETLDPPPAPAAVRTRTLDAGLSRIGAVIANVPQVFELSVAADAKEPNTVRRWSAMAGGAAFTEPGIDYLRGAWQLDEGEALLIEGVPPPCRHWNIVLYSRFLNSLDYRHRTVSRTGASSTLTDGRYRFVLAARDPGVRGYDWLDTEGRRFGLFVLRFLQPGAAPDLPQAQRIRLGDLEVLR</sequence>
<protein>
    <submittedName>
        <fullName evidence="2">DUF1214 domain-containing protein</fullName>
    </submittedName>
</protein>
<dbReference type="Proteomes" id="UP001190465">
    <property type="component" value="Chromosome"/>
</dbReference>
<evidence type="ECO:0000259" key="1">
    <source>
        <dbReference type="Pfam" id="PF06742"/>
    </source>
</evidence>
<organism evidence="2 3">
    <name type="scientific">[Mycobacterium] burgundiense</name>
    <dbReference type="NCBI Taxonomy" id="3064286"/>
    <lineage>
        <taxon>Bacteria</taxon>
        <taxon>Bacillati</taxon>
        <taxon>Actinomycetota</taxon>
        <taxon>Actinomycetes</taxon>
        <taxon>Mycobacteriales</taxon>
        <taxon>Mycobacteriaceae</taxon>
        <taxon>Mycolicibacterium</taxon>
    </lineage>
</organism>